<protein>
    <submittedName>
        <fullName evidence="2">DUF975 family protein</fullName>
    </submittedName>
</protein>
<dbReference type="PANTHER" id="PTHR40076">
    <property type="entry name" value="MEMBRANE PROTEIN-RELATED"/>
    <property type="match status" value="1"/>
</dbReference>
<dbReference type="EMBL" id="JAFNJU010000003">
    <property type="protein sequence ID" value="MBO1264571.1"/>
    <property type="molecule type" value="Genomic_DNA"/>
</dbReference>
<accession>A0A939KJ16</accession>
<proteinExistence type="predicted"/>
<dbReference type="InterPro" id="IPR010380">
    <property type="entry name" value="DUF975"/>
</dbReference>
<evidence type="ECO:0000256" key="1">
    <source>
        <dbReference type="SAM" id="Phobius"/>
    </source>
</evidence>
<dbReference type="Proteomes" id="UP000664218">
    <property type="component" value="Unassembled WGS sequence"/>
</dbReference>
<feature type="transmembrane region" description="Helical" evidence="1">
    <location>
        <begin position="134"/>
        <end position="161"/>
    </location>
</feature>
<keyword evidence="1" id="KW-0812">Transmembrane</keyword>
<reference evidence="2" key="1">
    <citation type="submission" date="2021-03" db="EMBL/GenBank/DDBJ databases">
        <title>Proteiniclasticum marinus sp. nov., isolated from tidal flat sediment.</title>
        <authorList>
            <person name="Namirimu T."/>
            <person name="Yang J.-A."/>
            <person name="Yang S.-H."/>
            <person name="Kim Y.-J."/>
            <person name="Kwon K.K."/>
        </authorList>
    </citation>
    <scope>NUCLEOTIDE SEQUENCE</scope>
    <source>
        <strain evidence="2">SCR006</strain>
    </source>
</reference>
<evidence type="ECO:0000313" key="3">
    <source>
        <dbReference type="Proteomes" id="UP000664218"/>
    </source>
</evidence>
<gene>
    <name evidence="2" type="ORF">J3A84_05890</name>
</gene>
<organism evidence="2 3">
    <name type="scientific">Proteiniclasticum aestuarii</name>
    <dbReference type="NCBI Taxonomy" id="2817862"/>
    <lineage>
        <taxon>Bacteria</taxon>
        <taxon>Bacillati</taxon>
        <taxon>Bacillota</taxon>
        <taxon>Clostridia</taxon>
        <taxon>Eubacteriales</taxon>
        <taxon>Clostridiaceae</taxon>
        <taxon>Proteiniclasticum</taxon>
    </lineage>
</organism>
<dbReference type="AlphaFoldDB" id="A0A939KJ16"/>
<keyword evidence="3" id="KW-1185">Reference proteome</keyword>
<dbReference type="RefSeq" id="WP_207599072.1">
    <property type="nucleotide sequence ID" value="NZ_JAFNJU010000003.1"/>
</dbReference>
<evidence type="ECO:0000313" key="2">
    <source>
        <dbReference type="EMBL" id="MBO1264571.1"/>
    </source>
</evidence>
<feature type="transmembrane region" description="Helical" evidence="1">
    <location>
        <begin position="78"/>
        <end position="106"/>
    </location>
</feature>
<keyword evidence="1" id="KW-1133">Transmembrane helix</keyword>
<name>A0A939KJ16_9CLOT</name>
<comment type="caution">
    <text evidence="2">The sequence shown here is derived from an EMBL/GenBank/DDBJ whole genome shotgun (WGS) entry which is preliminary data.</text>
</comment>
<feature type="transmembrane region" description="Helical" evidence="1">
    <location>
        <begin position="14"/>
        <end position="32"/>
    </location>
</feature>
<keyword evidence="1" id="KW-0472">Membrane</keyword>
<dbReference type="Pfam" id="PF06161">
    <property type="entry name" value="DUF975"/>
    <property type="match status" value="1"/>
</dbReference>
<feature type="transmembrane region" description="Helical" evidence="1">
    <location>
        <begin position="199"/>
        <end position="221"/>
    </location>
</feature>
<sequence length="254" mass="28915">MWTRSELKNSAKKALKGTFLISVLVIILYSILTGGENSNLTLKLGEDATREMEVRNEMLSYTIGENYFDNLISYPLTALLLLFGAMASFLSFLYQIFVAAPLSIGLSRYFIVNRRAPEENTPLNLFDSFRSGHYLNGVVVIFLQNLFIFLHFLLLIIPGIIKTFKLYMVPYIMADHPDMHYKDAFSLSTEMTQGHKMDIFVLELSFIGWYLLAMLTLGLAAPLVSTYRKATVTELYEVLKSPRERSEVAPPGYF</sequence>
<dbReference type="PANTHER" id="PTHR40076:SF1">
    <property type="entry name" value="MEMBRANE PROTEIN"/>
    <property type="match status" value="1"/>
</dbReference>